<evidence type="ECO:0000313" key="2">
    <source>
        <dbReference type="EMBL" id="CAB1455076.1"/>
    </source>
</evidence>
<dbReference type="EMBL" id="CADEAL010004237">
    <property type="protein sequence ID" value="CAB1455076.1"/>
    <property type="molecule type" value="Genomic_DNA"/>
</dbReference>
<evidence type="ECO:0000256" key="1">
    <source>
        <dbReference type="SAM" id="MobiDB-lite"/>
    </source>
</evidence>
<feature type="compositionally biased region" description="Basic and acidic residues" evidence="1">
    <location>
        <begin position="90"/>
        <end position="101"/>
    </location>
</feature>
<dbReference type="Proteomes" id="UP001153269">
    <property type="component" value="Unassembled WGS sequence"/>
</dbReference>
<dbReference type="AlphaFoldDB" id="A0A9N7VMQ8"/>
<evidence type="ECO:0000313" key="3">
    <source>
        <dbReference type="Proteomes" id="UP001153269"/>
    </source>
</evidence>
<feature type="region of interest" description="Disordered" evidence="1">
    <location>
        <begin position="76"/>
        <end position="137"/>
    </location>
</feature>
<organism evidence="2 3">
    <name type="scientific">Pleuronectes platessa</name>
    <name type="common">European plaice</name>
    <dbReference type="NCBI Taxonomy" id="8262"/>
    <lineage>
        <taxon>Eukaryota</taxon>
        <taxon>Metazoa</taxon>
        <taxon>Chordata</taxon>
        <taxon>Craniata</taxon>
        <taxon>Vertebrata</taxon>
        <taxon>Euteleostomi</taxon>
        <taxon>Actinopterygii</taxon>
        <taxon>Neopterygii</taxon>
        <taxon>Teleostei</taxon>
        <taxon>Neoteleostei</taxon>
        <taxon>Acanthomorphata</taxon>
        <taxon>Carangaria</taxon>
        <taxon>Pleuronectiformes</taxon>
        <taxon>Pleuronectoidei</taxon>
        <taxon>Pleuronectidae</taxon>
        <taxon>Pleuronectes</taxon>
    </lineage>
</organism>
<feature type="non-terminal residue" evidence="2">
    <location>
        <position position="137"/>
    </location>
</feature>
<accession>A0A9N7VMQ8</accession>
<proteinExistence type="predicted"/>
<protein>
    <submittedName>
        <fullName evidence="2">Uncharacterized protein</fullName>
    </submittedName>
</protein>
<reference evidence="2" key="1">
    <citation type="submission" date="2020-03" db="EMBL/GenBank/DDBJ databases">
        <authorList>
            <person name="Weist P."/>
        </authorList>
    </citation>
    <scope>NUCLEOTIDE SEQUENCE</scope>
</reference>
<name>A0A9N7VMQ8_PLEPL</name>
<gene>
    <name evidence="2" type="ORF">PLEPLA_LOCUS42846</name>
</gene>
<keyword evidence="3" id="KW-1185">Reference proteome</keyword>
<feature type="compositionally biased region" description="Polar residues" evidence="1">
    <location>
        <begin position="103"/>
        <end position="120"/>
    </location>
</feature>
<comment type="caution">
    <text evidence="2">The sequence shown here is derived from an EMBL/GenBank/DDBJ whole genome shotgun (WGS) entry which is preliminary data.</text>
</comment>
<sequence>MKDSSEPSQTTSRFFQVSPREEVDVTVRAVIPSLHLLVLSPVRQRSGHKEVVSFGLCFQEKALSLRHVYTTPLTSIKPPAEEQNEAVTEPDMRRTMGEHSCQRPKTQAGDNGSVNQTAEQSKGMAPGMHFGINQKTQ</sequence>